<reference evidence="3 4" key="1">
    <citation type="journal article" date="2018" name="Sci. Data">
        <title>The draft genome sequence of cork oak.</title>
        <authorList>
            <person name="Ramos A.M."/>
            <person name="Usie A."/>
            <person name="Barbosa P."/>
            <person name="Barros P.M."/>
            <person name="Capote T."/>
            <person name="Chaves I."/>
            <person name="Simoes F."/>
            <person name="Abreu I."/>
            <person name="Carrasquinho I."/>
            <person name="Faro C."/>
            <person name="Guimaraes J.B."/>
            <person name="Mendonca D."/>
            <person name="Nobrega F."/>
            <person name="Rodrigues L."/>
            <person name="Saibo N.J.M."/>
            <person name="Varela M.C."/>
            <person name="Egas C."/>
            <person name="Matos J."/>
            <person name="Miguel C.M."/>
            <person name="Oliveira M.M."/>
            <person name="Ricardo C.P."/>
            <person name="Goncalves S."/>
        </authorList>
    </citation>
    <scope>NUCLEOTIDE SEQUENCE [LARGE SCALE GENOMIC DNA]</scope>
    <source>
        <strain evidence="4">cv. HL8</strain>
    </source>
</reference>
<dbReference type="Proteomes" id="UP000237347">
    <property type="component" value="Unassembled WGS sequence"/>
</dbReference>
<dbReference type="Gene3D" id="3.40.50.2000">
    <property type="entry name" value="Glycogen Phosphorylase B"/>
    <property type="match status" value="1"/>
</dbReference>
<name>A0AAW0KKM3_QUESU</name>
<dbReference type="GO" id="GO:0080043">
    <property type="term" value="F:quercetin 3-O-glucosyltransferase activity"/>
    <property type="evidence" value="ECO:0007669"/>
    <property type="project" value="TreeGrafter"/>
</dbReference>
<sequence length="228" mass="25274">MEEREYRGHVVVLPYPSQGHINPLLQFAKRLASKGVKATIATTRYTLMSICTANVGVEPISDGFDESGFAQAKNVDLFLKSFKANGSRTLSELIQKFQDSGSPVSCVVYDSFFPWALDVAKQHGIYGAPFFTNSATVSHIFCLIHHGKLSLPLKLETTPLLIPGLPPLNFPDLPSFLKLPESYPAYLAMKLSQFSNLDMADWIFSNTFEELEAEVFFSISEGIQPSDD</sequence>
<accession>A0AAW0KKM3</accession>
<dbReference type="EMBL" id="PKMF04000278">
    <property type="protein sequence ID" value="KAK7839677.1"/>
    <property type="molecule type" value="Genomic_DNA"/>
</dbReference>
<proteinExistence type="inferred from homology"/>
<keyword evidence="4" id="KW-1185">Reference proteome</keyword>
<dbReference type="GO" id="GO:0080044">
    <property type="term" value="F:quercetin 7-O-glucosyltransferase activity"/>
    <property type="evidence" value="ECO:0007669"/>
    <property type="project" value="TreeGrafter"/>
</dbReference>
<dbReference type="PANTHER" id="PTHR11926">
    <property type="entry name" value="GLUCOSYL/GLUCURONOSYL TRANSFERASES"/>
    <property type="match status" value="1"/>
</dbReference>
<gene>
    <name evidence="3" type="primary">UGT74B1_0</name>
    <name evidence="3" type="ORF">CFP56_017637</name>
</gene>
<evidence type="ECO:0000256" key="1">
    <source>
        <dbReference type="ARBA" id="ARBA00009995"/>
    </source>
</evidence>
<evidence type="ECO:0000259" key="2">
    <source>
        <dbReference type="Pfam" id="PF26168"/>
    </source>
</evidence>
<dbReference type="InterPro" id="IPR058980">
    <property type="entry name" value="Glyco_transf_N"/>
</dbReference>
<comment type="similarity">
    <text evidence="1">Belongs to the UDP-glycosyltransferase family.</text>
</comment>
<dbReference type="Pfam" id="PF26168">
    <property type="entry name" value="Glyco_transf_N"/>
    <property type="match status" value="1"/>
</dbReference>
<evidence type="ECO:0000313" key="4">
    <source>
        <dbReference type="Proteomes" id="UP000237347"/>
    </source>
</evidence>
<evidence type="ECO:0000313" key="3">
    <source>
        <dbReference type="EMBL" id="KAK7839677.1"/>
    </source>
</evidence>
<feature type="domain" description="Glycosyltransferase N-terminal" evidence="2">
    <location>
        <begin position="10"/>
        <end position="42"/>
    </location>
</feature>
<dbReference type="PANTHER" id="PTHR11926:SF727">
    <property type="entry name" value="UDP-GLYCOSYLTRANSFERASE 74B1"/>
    <property type="match status" value="1"/>
</dbReference>
<protein>
    <submittedName>
        <fullName evidence="3">Udp-glycosyltransferase 74b1</fullName>
    </submittedName>
</protein>
<organism evidence="3 4">
    <name type="scientific">Quercus suber</name>
    <name type="common">Cork oak</name>
    <dbReference type="NCBI Taxonomy" id="58331"/>
    <lineage>
        <taxon>Eukaryota</taxon>
        <taxon>Viridiplantae</taxon>
        <taxon>Streptophyta</taxon>
        <taxon>Embryophyta</taxon>
        <taxon>Tracheophyta</taxon>
        <taxon>Spermatophyta</taxon>
        <taxon>Magnoliopsida</taxon>
        <taxon>eudicotyledons</taxon>
        <taxon>Gunneridae</taxon>
        <taxon>Pentapetalae</taxon>
        <taxon>rosids</taxon>
        <taxon>fabids</taxon>
        <taxon>Fagales</taxon>
        <taxon>Fagaceae</taxon>
        <taxon>Quercus</taxon>
    </lineage>
</organism>
<dbReference type="AlphaFoldDB" id="A0AAW0KKM3"/>
<comment type="caution">
    <text evidence="3">The sequence shown here is derived from an EMBL/GenBank/DDBJ whole genome shotgun (WGS) entry which is preliminary data.</text>
</comment>
<dbReference type="SUPFAM" id="SSF53756">
    <property type="entry name" value="UDP-Glycosyltransferase/glycogen phosphorylase"/>
    <property type="match status" value="1"/>
</dbReference>